<dbReference type="Pfam" id="PF12937">
    <property type="entry name" value="F-box-like"/>
    <property type="match status" value="1"/>
</dbReference>
<dbReference type="SUPFAM" id="SSF81383">
    <property type="entry name" value="F-box domain"/>
    <property type="match status" value="1"/>
</dbReference>
<evidence type="ECO:0000313" key="2">
    <source>
        <dbReference type="EMBL" id="KAK3013587.1"/>
    </source>
</evidence>
<dbReference type="InterPro" id="IPR001810">
    <property type="entry name" value="F-box_dom"/>
</dbReference>
<organism evidence="2 3">
    <name type="scientific">Escallonia herrerae</name>
    <dbReference type="NCBI Taxonomy" id="1293975"/>
    <lineage>
        <taxon>Eukaryota</taxon>
        <taxon>Viridiplantae</taxon>
        <taxon>Streptophyta</taxon>
        <taxon>Embryophyta</taxon>
        <taxon>Tracheophyta</taxon>
        <taxon>Spermatophyta</taxon>
        <taxon>Magnoliopsida</taxon>
        <taxon>eudicotyledons</taxon>
        <taxon>Gunneridae</taxon>
        <taxon>Pentapetalae</taxon>
        <taxon>asterids</taxon>
        <taxon>campanulids</taxon>
        <taxon>Escalloniales</taxon>
        <taxon>Escalloniaceae</taxon>
        <taxon>Escallonia</taxon>
    </lineage>
</organism>
<dbReference type="Gene3D" id="1.20.1280.50">
    <property type="match status" value="1"/>
</dbReference>
<comment type="caution">
    <text evidence="2">The sequence shown here is derived from an EMBL/GenBank/DDBJ whole genome shotgun (WGS) entry which is preliminary data.</text>
</comment>
<dbReference type="InterPro" id="IPR036047">
    <property type="entry name" value="F-box-like_dom_sf"/>
</dbReference>
<evidence type="ECO:0000313" key="3">
    <source>
        <dbReference type="Proteomes" id="UP001188597"/>
    </source>
</evidence>
<dbReference type="InterPro" id="IPR044809">
    <property type="entry name" value="AUF1-like"/>
</dbReference>
<proteinExistence type="predicted"/>
<dbReference type="PANTHER" id="PTHR31215">
    <property type="entry name" value="OS05G0510400 PROTEIN-RELATED"/>
    <property type="match status" value="1"/>
</dbReference>
<reference evidence="2" key="1">
    <citation type="submission" date="2022-12" db="EMBL/GenBank/DDBJ databases">
        <title>Draft genome assemblies for two species of Escallonia (Escalloniales).</title>
        <authorList>
            <person name="Chanderbali A."/>
            <person name="Dervinis C."/>
            <person name="Anghel I."/>
            <person name="Soltis D."/>
            <person name="Soltis P."/>
            <person name="Zapata F."/>
        </authorList>
    </citation>
    <scope>NUCLEOTIDE SEQUENCE</scope>
    <source>
        <strain evidence="2">UCBG64.0493</strain>
        <tissue evidence="2">Leaf</tissue>
    </source>
</reference>
<keyword evidence="3" id="KW-1185">Reference proteome</keyword>
<dbReference type="AlphaFoldDB" id="A0AA88VR91"/>
<dbReference type="Proteomes" id="UP001188597">
    <property type="component" value="Unassembled WGS sequence"/>
</dbReference>
<evidence type="ECO:0000259" key="1">
    <source>
        <dbReference type="Pfam" id="PF12937"/>
    </source>
</evidence>
<protein>
    <recommendedName>
        <fullName evidence="1">F-box domain-containing protein</fullName>
    </recommendedName>
</protein>
<sequence>MASAQDQQDHFDRLPDAILLVIFNKLHDGQSLCRSKAVCKRFGSIIPQIITISVAIPRRNINDGILVKNKESKVSSDQDSKPADGKPKKTLLKRVINSVVLRPLQLLTRFVLRKSSDASSCSCDDEFSLHSPNEILKGFDEIRSLSLELPGHGSDIGSSDGGVLLKWNAKFGSELKSCVILGATSCEESDNSAEDAAPDSNFNDEDLKLRVVWTISCLIAASSRHHLLQKLVPEHRLLENAAITDAGKQGRIRMVKEEIEELRSSTEANEEAAAERSRVPALRMKMWHVPELELQGSGRVMKGATLVVIRPVGEKKRAEKDGELVMGAFGDGGEEEKVLGEAVRKMMKKKKTCTLEMNSF</sequence>
<name>A0AA88VR91_9ASTE</name>
<gene>
    <name evidence="2" type="ORF">RJ639_008857</name>
</gene>
<feature type="domain" description="F-box" evidence="1">
    <location>
        <begin position="11"/>
        <end position="46"/>
    </location>
</feature>
<dbReference type="EMBL" id="JAVXUP010001286">
    <property type="protein sequence ID" value="KAK3013587.1"/>
    <property type="molecule type" value="Genomic_DNA"/>
</dbReference>
<accession>A0AA88VR91</accession>